<dbReference type="Proteomes" id="UP000557566">
    <property type="component" value="Unassembled WGS sequence"/>
</dbReference>
<organism evidence="8 9">
    <name type="scientific">Ophiocordyceps sinensis</name>
    <dbReference type="NCBI Taxonomy" id="72228"/>
    <lineage>
        <taxon>Eukaryota</taxon>
        <taxon>Fungi</taxon>
        <taxon>Dikarya</taxon>
        <taxon>Ascomycota</taxon>
        <taxon>Pezizomycotina</taxon>
        <taxon>Sordariomycetes</taxon>
        <taxon>Hypocreomycetidae</taxon>
        <taxon>Hypocreales</taxon>
        <taxon>Ophiocordycipitaceae</taxon>
        <taxon>Ophiocordyceps</taxon>
    </lineage>
</organism>
<keyword evidence="9" id="KW-1185">Reference proteome</keyword>
<comment type="caution">
    <text evidence="8">The sequence shown here is derived from an EMBL/GenBank/DDBJ whole genome shotgun (WGS) entry which is preliminary data.</text>
</comment>
<dbReference type="PANTHER" id="PTHR36959:SF2">
    <property type="entry name" value="ALTERED INHERITANCE OF MITOCHONDRIA PROTEIN 24, MITOCHONDRIAL"/>
    <property type="match status" value="1"/>
</dbReference>
<feature type="compositionally biased region" description="Basic and acidic residues" evidence="7">
    <location>
        <begin position="402"/>
        <end position="421"/>
    </location>
</feature>
<dbReference type="InterPro" id="IPR002838">
    <property type="entry name" value="AIM24"/>
</dbReference>
<protein>
    <recommendedName>
        <fullName evidence="3 6">Altered inheritance of mitochondria protein 24, mitochondrial</fullName>
    </recommendedName>
</protein>
<dbReference type="Gene3D" id="3.60.160.10">
    <property type="entry name" value="Mitochondrial biogenesis AIM24"/>
    <property type="match status" value="1"/>
</dbReference>
<dbReference type="GO" id="GO:0007007">
    <property type="term" value="P:inner mitochondrial membrane organization"/>
    <property type="evidence" value="ECO:0007669"/>
    <property type="project" value="TreeGrafter"/>
</dbReference>
<evidence type="ECO:0000256" key="6">
    <source>
        <dbReference type="RuleBase" id="RU363045"/>
    </source>
</evidence>
<evidence type="ECO:0000256" key="4">
    <source>
        <dbReference type="ARBA" id="ARBA00022946"/>
    </source>
</evidence>
<accession>A0A8H4PX23</accession>
<dbReference type="InterPro" id="IPR036983">
    <property type="entry name" value="AIM24_sf"/>
</dbReference>
<evidence type="ECO:0000256" key="7">
    <source>
        <dbReference type="SAM" id="MobiDB-lite"/>
    </source>
</evidence>
<dbReference type="AlphaFoldDB" id="A0A8H4PX23"/>
<dbReference type="PANTHER" id="PTHR36959">
    <property type="entry name" value="ALTERED INHERITANCE OF MITOCHONDRIA PROTEIN 24, MITOCHONDRIAL"/>
    <property type="match status" value="1"/>
</dbReference>
<dbReference type="OrthoDB" id="5295771at2759"/>
<proteinExistence type="inferred from homology"/>
<evidence type="ECO:0000256" key="2">
    <source>
        <dbReference type="ARBA" id="ARBA00009322"/>
    </source>
</evidence>
<sequence>MRGPPSALLLSTARRLRLPQPSTTTAATTYVCRLCRGIRISAAPSTDASRAGADAFGTPMGTTRSMAGMADARFEVLGSPYSLLSVTISASQKLYTRRGTLLAVTGQPDNAQSTLSLLNPLARAPLGVPFLYQRISATTPITALISTKSPTTTFSVLHLDGTTDWIVSQRNALLAWTGHTISLSPRIQRQLSVAHWGSTHVTGRGLAALSAPGQIYQLTLAEGEEIVVHPGSVVAYSVSRDRPQPFRFKSSTLRLRVPSLTSWVWETDPVKKLCKTDTYKLLARAWWSLRTTARRTIWGDRLFLQFKGPTTIIMSSRGVRLADVLSKEQVNEIAEAPPGSVAAALEPLGQQQGQQQGQPLGQQQGQPQGQPQGQQQGEGDEGKADAKATAEQAPSALHVASVKRDGKVAFEDAKDLKEFVR</sequence>
<gene>
    <name evidence="8" type="ORF">G6O67_001239</name>
</gene>
<reference evidence="8 9" key="1">
    <citation type="journal article" date="2020" name="Genome Biol. Evol.">
        <title>A new high-quality draft genome assembly of the Chinese cordyceps Ophiocordyceps sinensis.</title>
        <authorList>
            <person name="Shu R."/>
            <person name="Zhang J."/>
            <person name="Meng Q."/>
            <person name="Zhang H."/>
            <person name="Zhou G."/>
            <person name="Li M."/>
            <person name="Wu P."/>
            <person name="Zhao Y."/>
            <person name="Chen C."/>
            <person name="Qin Q."/>
        </authorList>
    </citation>
    <scope>NUCLEOTIDE SEQUENCE [LARGE SCALE GENOMIC DNA]</scope>
    <source>
        <strain evidence="8 9">IOZ07</strain>
    </source>
</reference>
<dbReference type="GO" id="GO:0005743">
    <property type="term" value="C:mitochondrial inner membrane"/>
    <property type="evidence" value="ECO:0007669"/>
    <property type="project" value="TreeGrafter"/>
</dbReference>
<evidence type="ECO:0000256" key="5">
    <source>
        <dbReference type="ARBA" id="ARBA00023128"/>
    </source>
</evidence>
<evidence type="ECO:0000256" key="3">
    <source>
        <dbReference type="ARBA" id="ARBA00013287"/>
    </source>
</evidence>
<dbReference type="Pfam" id="PF01987">
    <property type="entry name" value="AIM24"/>
    <property type="match status" value="1"/>
</dbReference>
<dbReference type="SUPFAM" id="SSF51219">
    <property type="entry name" value="TRAP-like"/>
    <property type="match status" value="1"/>
</dbReference>
<keyword evidence="5 6" id="KW-0496">Mitochondrion</keyword>
<evidence type="ECO:0000313" key="8">
    <source>
        <dbReference type="EMBL" id="KAF4512054.1"/>
    </source>
</evidence>
<evidence type="ECO:0000256" key="1">
    <source>
        <dbReference type="ARBA" id="ARBA00004173"/>
    </source>
</evidence>
<comment type="subcellular location">
    <subcellularLocation>
        <location evidence="1 6">Mitochondrion</location>
    </subcellularLocation>
</comment>
<keyword evidence="4" id="KW-0809">Transit peptide</keyword>
<feature type="region of interest" description="Disordered" evidence="7">
    <location>
        <begin position="349"/>
        <end position="421"/>
    </location>
</feature>
<comment type="similarity">
    <text evidence="2 6">Belongs to the AIM24 family.</text>
</comment>
<evidence type="ECO:0000313" key="9">
    <source>
        <dbReference type="Proteomes" id="UP000557566"/>
    </source>
</evidence>
<feature type="compositionally biased region" description="Low complexity" evidence="7">
    <location>
        <begin position="349"/>
        <end position="377"/>
    </location>
</feature>
<dbReference type="InterPro" id="IPR016031">
    <property type="entry name" value="Trp_RNA-bd_attenuator-like_dom"/>
</dbReference>
<dbReference type="EMBL" id="JAAVMX010000002">
    <property type="protein sequence ID" value="KAF4512054.1"/>
    <property type="molecule type" value="Genomic_DNA"/>
</dbReference>
<name>A0A8H4PX23_9HYPO</name>